<feature type="region of interest" description="Disordered" evidence="1">
    <location>
        <begin position="104"/>
        <end position="126"/>
    </location>
</feature>
<protein>
    <submittedName>
        <fullName evidence="3">Uncharacterized protein</fullName>
    </submittedName>
</protein>
<evidence type="ECO:0000313" key="4">
    <source>
        <dbReference type="Proteomes" id="UP000199187"/>
    </source>
</evidence>
<feature type="transmembrane region" description="Helical" evidence="2">
    <location>
        <begin position="6"/>
        <end position="27"/>
    </location>
</feature>
<gene>
    <name evidence="3" type="ORF">SAMN05192562_103281</name>
</gene>
<accession>A0A1I7C6E3</accession>
<dbReference type="Proteomes" id="UP000199187">
    <property type="component" value="Unassembled WGS sequence"/>
</dbReference>
<keyword evidence="2" id="KW-0472">Membrane</keyword>
<feature type="transmembrane region" description="Helical" evidence="2">
    <location>
        <begin position="39"/>
        <end position="58"/>
    </location>
</feature>
<dbReference type="AlphaFoldDB" id="A0A1I7C6E3"/>
<evidence type="ECO:0000256" key="2">
    <source>
        <dbReference type="SAM" id="Phobius"/>
    </source>
</evidence>
<evidence type="ECO:0000313" key="3">
    <source>
        <dbReference type="EMBL" id="SFT94982.1"/>
    </source>
</evidence>
<dbReference type="OrthoDB" id="6629503at2"/>
<dbReference type="EMBL" id="FPAU01000003">
    <property type="protein sequence ID" value="SFT94982.1"/>
    <property type="molecule type" value="Genomic_DNA"/>
</dbReference>
<dbReference type="RefSeq" id="WP_090122150.1">
    <property type="nucleotide sequence ID" value="NZ_CP045300.1"/>
</dbReference>
<name>A0A1I7C6E3_9ENTR</name>
<sequence>MTLKLIFWAATLVDGAIAVIIFVSALSSRMPNIPVWYRIGLLITALGFTVQGFLNLPYLLFNVMLMAQELPFWILKDVGVGVIAIYYFCHTMCKDEKPKKTTVRKKLPVVKKTTPSRAPRKTTPAK</sequence>
<keyword evidence="4" id="KW-1185">Reference proteome</keyword>
<keyword evidence="2" id="KW-0812">Transmembrane</keyword>
<keyword evidence="2" id="KW-1133">Transmembrane helix</keyword>
<organism evidence="3 4">
    <name type="scientific">Kosakonia arachidis</name>
    <dbReference type="NCBI Taxonomy" id="551989"/>
    <lineage>
        <taxon>Bacteria</taxon>
        <taxon>Pseudomonadati</taxon>
        <taxon>Pseudomonadota</taxon>
        <taxon>Gammaproteobacteria</taxon>
        <taxon>Enterobacterales</taxon>
        <taxon>Enterobacteriaceae</taxon>
        <taxon>Kosakonia</taxon>
    </lineage>
</organism>
<reference evidence="4" key="1">
    <citation type="submission" date="2016-10" db="EMBL/GenBank/DDBJ databases">
        <authorList>
            <person name="Varghese N."/>
            <person name="Submissions S."/>
        </authorList>
    </citation>
    <scope>NUCLEOTIDE SEQUENCE [LARGE SCALE GENOMIC DNA]</scope>
    <source>
        <strain evidence="4">Ah-143</strain>
    </source>
</reference>
<evidence type="ECO:0000256" key="1">
    <source>
        <dbReference type="SAM" id="MobiDB-lite"/>
    </source>
</evidence>
<proteinExistence type="predicted"/>
<feature type="transmembrane region" description="Helical" evidence="2">
    <location>
        <begin position="70"/>
        <end position="89"/>
    </location>
</feature>